<comment type="caution">
    <text evidence="1">The sequence shown here is derived from an EMBL/GenBank/DDBJ whole genome shotgun (WGS) entry which is preliminary data.</text>
</comment>
<feature type="non-terminal residue" evidence="1">
    <location>
        <position position="687"/>
    </location>
</feature>
<organism evidence="1 2">
    <name type="scientific">Symbiodinium necroappetens</name>
    <dbReference type="NCBI Taxonomy" id="1628268"/>
    <lineage>
        <taxon>Eukaryota</taxon>
        <taxon>Sar</taxon>
        <taxon>Alveolata</taxon>
        <taxon>Dinophyceae</taxon>
        <taxon>Suessiales</taxon>
        <taxon>Symbiodiniaceae</taxon>
        <taxon>Symbiodinium</taxon>
    </lineage>
</organism>
<dbReference type="EMBL" id="CAJNJA010019543">
    <property type="protein sequence ID" value="CAE7447016.1"/>
    <property type="molecule type" value="Genomic_DNA"/>
</dbReference>
<gene>
    <name evidence="1" type="ORF">SNEC2469_LOCUS12336</name>
</gene>
<name>A0A812RPR7_9DINO</name>
<sequence length="687" mass="77316">VIRLDWLHILDLGCAADAAGNVLWLLQSKLPGPNIAKRVGEVFTEILEEYKNQGVTSDRLATLTETMFRKHAASAPKVKAKGAETRKLIPIWGALCRKLLDSTRELDSAAVACMSLLLQCYAALDVEPYDPNLMEREVRRFALQYVSLRDYYSDNITWRVKPKLHLLLHLSQSSTCPKDTWCYRDEDFGGATATMVRAKGGHNTPGNSSQVVLDKFKARNDPPVLAIMPLLSDVELPGASPATRRCGKATQANLPSSCLLPLAATMGRDSTFWNTHWSHLFEYWVTTMQGLRNWQNAIAAAFDSTAFRGVDCDDSSEVQDFSETDTTPPSPVGWTVLRRRLEATYHKGDENSQKAQIKECPLGMLAVSLHRLVVYLGGLSEQVPLQLSHVVRIFRKVADAFPDLLPVLFETQWPLLTFLNMGAQSVHWRSRSGTDSYQTKPFTLDLFPTELLTSEAERKQLPSLATSGAWLLGDMRQRLVAWPSDVYQKLLQALFRYLYMASATRSSLRIGCVVLQHWGATADVSFFLDAHAKGECDKAHLEQSFCIAGKQKTAANKFHMMAAIVNLGFDLLSLDFDVVLFKARCPKIIIFHFLDSTGDVNPEFALKGGYVNLFDAFYDYPELNLSDVDKPLYEQDHQVRALLMESRQFPPTRLSPCLNTDWASLPEWKKIQRNQILSRSELRLVEM</sequence>
<reference evidence="1" key="1">
    <citation type="submission" date="2021-02" db="EMBL/GenBank/DDBJ databases">
        <authorList>
            <person name="Dougan E. K."/>
            <person name="Rhodes N."/>
            <person name="Thang M."/>
            <person name="Chan C."/>
        </authorList>
    </citation>
    <scope>NUCLEOTIDE SEQUENCE</scope>
</reference>
<protein>
    <submittedName>
        <fullName evidence="1">Uncharacterized protein</fullName>
    </submittedName>
</protein>
<keyword evidence="2" id="KW-1185">Reference proteome</keyword>
<dbReference type="AlphaFoldDB" id="A0A812RPR7"/>
<evidence type="ECO:0000313" key="2">
    <source>
        <dbReference type="Proteomes" id="UP000601435"/>
    </source>
</evidence>
<evidence type="ECO:0000313" key="1">
    <source>
        <dbReference type="EMBL" id="CAE7447016.1"/>
    </source>
</evidence>
<dbReference type="OrthoDB" id="406566at2759"/>
<dbReference type="Proteomes" id="UP000601435">
    <property type="component" value="Unassembled WGS sequence"/>
</dbReference>
<proteinExistence type="predicted"/>
<accession>A0A812RPR7</accession>